<accession>A0A5M3MSR7</accession>
<dbReference type="EMBL" id="JH711577">
    <property type="protein sequence ID" value="EIW82209.1"/>
    <property type="molecule type" value="Genomic_DNA"/>
</dbReference>
<feature type="transmembrane region" description="Helical" evidence="1">
    <location>
        <begin position="27"/>
        <end position="46"/>
    </location>
</feature>
<dbReference type="RefSeq" id="XP_007767632.1">
    <property type="nucleotide sequence ID" value="XM_007769442.1"/>
</dbReference>
<evidence type="ECO:0000313" key="2">
    <source>
        <dbReference type="EMBL" id="EIW82209.1"/>
    </source>
</evidence>
<dbReference type="AlphaFoldDB" id="A0A5M3MSR7"/>
<comment type="caution">
    <text evidence="2">The sequence shown here is derived from an EMBL/GenBank/DDBJ whole genome shotgun (WGS) entry which is preliminary data.</text>
</comment>
<evidence type="ECO:0000313" key="3">
    <source>
        <dbReference type="Proteomes" id="UP000053558"/>
    </source>
</evidence>
<dbReference type="GeneID" id="19210302"/>
<keyword evidence="1" id="KW-1133">Transmembrane helix</keyword>
<feature type="transmembrane region" description="Helical" evidence="1">
    <location>
        <begin position="58"/>
        <end position="78"/>
    </location>
</feature>
<keyword evidence="1" id="KW-0472">Membrane</keyword>
<dbReference type="OrthoDB" id="3356019at2759"/>
<dbReference type="OMA" id="LGHYTWP"/>
<sequence>MSERSRAQLKADVDHAYGLQIRAGSKGAAQIGAAGLGAVTIAHYTWPFFRRQTLPFKAFLVMGSAMAGLVIGADNALLTHEAERRRTENAIRKEARMDIARRGLVPTETEIARWRAEQGR</sequence>
<evidence type="ECO:0000256" key="1">
    <source>
        <dbReference type="SAM" id="Phobius"/>
    </source>
</evidence>
<keyword evidence="3" id="KW-1185">Reference proteome</keyword>
<dbReference type="Proteomes" id="UP000053558">
    <property type="component" value="Unassembled WGS sequence"/>
</dbReference>
<proteinExistence type="predicted"/>
<name>A0A5M3MSR7_CONPW</name>
<organism evidence="2 3">
    <name type="scientific">Coniophora puteana (strain RWD-64-598)</name>
    <name type="common">Brown rot fungus</name>
    <dbReference type="NCBI Taxonomy" id="741705"/>
    <lineage>
        <taxon>Eukaryota</taxon>
        <taxon>Fungi</taxon>
        <taxon>Dikarya</taxon>
        <taxon>Basidiomycota</taxon>
        <taxon>Agaricomycotina</taxon>
        <taxon>Agaricomycetes</taxon>
        <taxon>Agaricomycetidae</taxon>
        <taxon>Boletales</taxon>
        <taxon>Coniophorineae</taxon>
        <taxon>Coniophoraceae</taxon>
        <taxon>Coniophora</taxon>
    </lineage>
</organism>
<protein>
    <recommendedName>
        <fullName evidence="4">HIG1 domain-containing protein</fullName>
    </recommendedName>
</protein>
<dbReference type="KEGG" id="cput:CONPUDRAFT_81746"/>
<keyword evidence="1" id="KW-0812">Transmembrane</keyword>
<gene>
    <name evidence="2" type="ORF">CONPUDRAFT_81746</name>
</gene>
<reference evidence="3" key="1">
    <citation type="journal article" date="2012" name="Science">
        <title>The Paleozoic origin of enzymatic lignin decomposition reconstructed from 31 fungal genomes.</title>
        <authorList>
            <person name="Floudas D."/>
            <person name="Binder M."/>
            <person name="Riley R."/>
            <person name="Barry K."/>
            <person name="Blanchette R.A."/>
            <person name="Henrissat B."/>
            <person name="Martinez A.T."/>
            <person name="Otillar R."/>
            <person name="Spatafora J.W."/>
            <person name="Yadav J.S."/>
            <person name="Aerts A."/>
            <person name="Benoit I."/>
            <person name="Boyd A."/>
            <person name="Carlson A."/>
            <person name="Copeland A."/>
            <person name="Coutinho P.M."/>
            <person name="de Vries R.P."/>
            <person name="Ferreira P."/>
            <person name="Findley K."/>
            <person name="Foster B."/>
            <person name="Gaskell J."/>
            <person name="Glotzer D."/>
            <person name="Gorecki P."/>
            <person name="Heitman J."/>
            <person name="Hesse C."/>
            <person name="Hori C."/>
            <person name="Igarashi K."/>
            <person name="Jurgens J.A."/>
            <person name="Kallen N."/>
            <person name="Kersten P."/>
            <person name="Kohler A."/>
            <person name="Kuees U."/>
            <person name="Kumar T.K.A."/>
            <person name="Kuo A."/>
            <person name="LaButti K."/>
            <person name="Larrondo L.F."/>
            <person name="Lindquist E."/>
            <person name="Ling A."/>
            <person name="Lombard V."/>
            <person name="Lucas S."/>
            <person name="Lundell T."/>
            <person name="Martin R."/>
            <person name="McLaughlin D.J."/>
            <person name="Morgenstern I."/>
            <person name="Morin E."/>
            <person name="Murat C."/>
            <person name="Nagy L.G."/>
            <person name="Nolan M."/>
            <person name="Ohm R.A."/>
            <person name="Patyshakuliyeva A."/>
            <person name="Rokas A."/>
            <person name="Ruiz-Duenas F.J."/>
            <person name="Sabat G."/>
            <person name="Salamov A."/>
            <person name="Samejima M."/>
            <person name="Schmutz J."/>
            <person name="Slot J.C."/>
            <person name="St John F."/>
            <person name="Stenlid J."/>
            <person name="Sun H."/>
            <person name="Sun S."/>
            <person name="Syed K."/>
            <person name="Tsang A."/>
            <person name="Wiebenga A."/>
            <person name="Young D."/>
            <person name="Pisabarro A."/>
            <person name="Eastwood D.C."/>
            <person name="Martin F."/>
            <person name="Cullen D."/>
            <person name="Grigoriev I.V."/>
            <person name="Hibbett D.S."/>
        </authorList>
    </citation>
    <scope>NUCLEOTIDE SEQUENCE [LARGE SCALE GENOMIC DNA]</scope>
    <source>
        <strain evidence="3">RWD-64-598 SS2</strain>
    </source>
</reference>
<evidence type="ECO:0008006" key="4">
    <source>
        <dbReference type="Google" id="ProtNLM"/>
    </source>
</evidence>